<keyword evidence="3" id="KW-0732">Signal</keyword>
<dbReference type="AlphaFoldDB" id="A0A8S3PRN6"/>
<comment type="caution">
    <text evidence="5">The sequence shown here is derived from an EMBL/GenBank/DDBJ whole genome shotgun (WGS) entry which is preliminary data.</text>
</comment>
<dbReference type="PANTHER" id="PTHR13341:SF2">
    <property type="entry name" value="PROTEIN SEELE"/>
    <property type="match status" value="1"/>
</dbReference>
<evidence type="ECO:0000313" key="5">
    <source>
        <dbReference type="EMBL" id="CAG2186690.1"/>
    </source>
</evidence>
<feature type="chain" id="PRO_5035792665" evidence="3">
    <location>
        <begin position="21"/>
        <end position="233"/>
    </location>
</feature>
<feature type="region of interest" description="Disordered" evidence="2">
    <location>
        <begin position="175"/>
        <end position="233"/>
    </location>
</feature>
<dbReference type="OrthoDB" id="192915at2759"/>
<dbReference type="EMBL" id="CAJPWZ010000143">
    <property type="protein sequence ID" value="CAG2186690.1"/>
    <property type="molecule type" value="Genomic_DNA"/>
</dbReference>
<dbReference type="Proteomes" id="UP000683360">
    <property type="component" value="Unassembled WGS sequence"/>
</dbReference>
<dbReference type="InterPro" id="IPR042415">
    <property type="entry name" value="CNPY"/>
</dbReference>
<dbReference type="Pfam" id="PF11938">
    <property type="entry name" value="DUF3456"/>
    <property type="match status" value="1"/>
</dbReference>
<feature type="compositionally biased region" description="Basic and acidic residues" evidence="2">
    <location>
        <begin position="222"/>
        <end position="233"/>
    </location>
</feature>
<evidence type="ECO:0000256" key="2">
    <source>
        <dbReference type="SAM" id="MobiDB-lite"/>
    </source>
</evidence>
<protein>
    <submittedName>
        <fullName evidence="5">CNPY1_2</fullName>
    </submittedName>
</protein>
<evidence type="ECO:0000313" key="6">
    <source>
        <dbReference type="Proteomes" id="UP000683360"/>
    </source>
</evidence>
<sequence>MEVYYVLTVLIGFLFFLSEGKKDIELQCAVCRALVDEVNYGISLVDPKKTVQVGSFRVDGKGDQNTYKKPYARSEIHLTELFESICEKFSQYALTKNSKGGKSVVPTASRDGKGIALKDVTISSDATKQMKYTCETLVEDYEEDMIKVLGTPKTSLEVAEKQICGDIAEVCTEEDLQVPMPANEASAYIQDKDEDDDDDDDDEDGNDRDNEGQKADEDEISNETKDSTMKEEL</sequence>
<feature type="domain" description="DUF3456" evidence="4">
    <location>
        <begin position="27"/>
        <end position="171"/>
    </location>
</feature>
<comment type="similarity">
    <text evidence="1">Belongs to the canopy family.</text>
</comment>
<feature type="compositionally biased region" description="Acidic residues" evidence="2">
    <location>
        <begin position="192"/>
        <end position="206"/>
    </location>
</feature>
<name>A0A8S3PRN6_MYTED</name>
<organism evidence="5 6">
    <name type="scientific">Mytilus edulis</name>
    <name type="common">Blue mussel</name>
    <dbReference type="NCBI Taxonomy" id="6550"/>
    <lineage>
        <taxon>Eukaryota</taxon>
        <taxon>Metazoa</taxon>
        <taxon>Spiralia</taxon>
        <taxon>Lophotrochozoa</taxon>
        <taxon>Mollusca</taxon>
        <taxon>Bivalvia</taxon>
        <taxon>Autobranchia</taxon>
        <taxon>Pteriomorphia</taxon>
        <taxon>Mytilida</taxon>
        <taxon>Mytiloidea</taxon>
        <taxon>Mytilidae</taxon>
        <taxon>Mytilinae</taxon>
        <taxon>Mytilus</taxon>
    </lineage>
</organism>
<accession>A0A8S3PRN6</accession>
<evidence type="ECO:0000256" key="1">
    <source>
        <dbReference type="ARBA" id="ARBA00007285"/>
    </source>
</evidence>
<reference evidence="5" key="1">
    <citation type="submission" date="2021-03" db="EMBL/GenBank/DDBJ databases">
        <authorList>
            <person name="Bekaert M."/>
        </authorList>
    </citation>
    <scope>NUCLEOTIDE SEQUENCE</scope>
</reference>
<keyword evidence="6" id="KW-1185">Reference proteome</keyword>
<evidence type="ECO:0000259" key="4">
    <source>
        <dbReference type="Pfam" id="PF11938"/>
    </source>
</evidence>
<gene>
    <name evidence="5" type="ORF">MEDL_2238</name>
</gene>
<dbReference type="PANTHER" id="PTHR13341">
    <property type="entry name" value="MIR-INTERACTING SAPOSIN-LIKE PROTEIN"/>
    <property type="match status" value="1"/>
</dbReference>
<dbReference type="GO" id="GO:0005783">
    <property type="term" value="C:endoplasmic reticulum"/>
    <property type="evidence" value="ECO:0007669"/>
    <property type="project" value="TreeGrafter"/>
</dbReference>
<feature type="signal peptide" evidence="3">
    <location>
        <begin position="1"/>
        <end position="20"/>
    </location>
</feature>
<dbReference type="InterPro" id="IPR021852">
    <property type="entry name" value="DUF3456"/>
</dbReference>
<proteinExistence type="inferred from homology"/>
<evidence type="ECO:0000256" key="3">
    <source>
        <dbReference type="SAM" id="SignalP"/>
    </source>
</evidence>